<proteinExistence type="predicted"/>
<evidence type="ECO:0000313" key="4">
    <source>
        <dbReference type="Proteomes" id="UP000723463"/>
    </source>
</evidence>
<dbReference type="SMART" id="SM00367">
    <property type="entry name" value="LRR_CC"/>
    <property type="match status" value="4"/>
</dbReference>
<dbReference type="InterPro" id="IPR036047">
    <property type="entry name" value="F-box-like_dom_sf"/>
</dbReference>
<dbReference type="Pfam" id="PF12937">
    <property type="entry name" value="F-box-like"/>
    <property type="match status" value="1"/>
</dbReference>
<dbReference type="EMBL" id="JAAAXW010000129">
    <property type="protein sequence ID" value="KAF9542824.1"/>
    <property type="molecule type" value="Genomic_DNA"/>
</dbReference>
<reference evidence="3" key="1">
    <citation type="journal article" date="2020" name="Fungal Divers.">
        <title>Resolving the Mortierellaceae phylogeny through synthesis of multi-gene phylogenetics and phylogenomics.</title>
        <authorList>
            <person name="Vandepol N."/>
            <person name="Liber J."/>
            <person name="Desiro A."/>
            <person name="Na H."/>
            <person name="Kennedy M."/>
            <person name="Barry K."/>
            <person name="Grigoriev I.V."/>
            <person name="Miller A.N."/>
            <person name="O'Donnell K."/>
            <person name="Stajich J.E."/>
            <person name="Bonito G."/>
        </authorList>
    </citation>
    <scope>NUCLEOTIDE SEQUENCE</scope>
    <source>
        <strain evidence="3">NRRL 2591</strain>
    </source>
</reference>
<evidence type="ECO:0000259" key="2">
    <source>
        <dbReference type="Pfam" id="PF12937"/>
    </source>
</evidence>
<evidence type="ECO:0000256" key="1">
    <source>
        <dbReference type="SAM" id="MobiDB-lite"/>
    </source>
</evidence>
<dbReference type="Gene3D" id="3.80.10.10">
    <property type="entry name" value="Ribonuclease Inhibitor"/>
    <property type="match status" value="2"/>
</dbReference>
<comment type="caution">
    <text evidence="3">The sequence shown here is derived from an EMBL/GenBank/DDBJ whole genome shotgun (WGS) entry which is preliminary data.</text>
</comment>
<dbReference type="SUPFAM" id="SSF52047">
    <property type="entry name" value="RNI-like"/>
    <property type="match status" value="1"/>
</dbReference>
<dbReference type="InterPro" id="IPR006553">
    <property type="entry name" value="Leu-rich_rpt_Cys-con_subtyp"/>
</dbReference>
<dbReference type="SUPFAM" id="SSF81383">
    <property type="entry name" value="F-box domain"/>
    <property type="match status" value="1"/>
</dbReference>
<dbReference type="Proteomes" id="UP000723463">
    <property type="component" value="Unassembled WGS sequence"/>
</dbReference>
<dbReference type="PANTHER" id="PTHR13318:SF225">
    <property type="entry name" value="F-BOX DOMAIN-CONTAINING PROTEIN"/>
    <property type="match status" value="1"/>
</dbReference>
<feature type="compositionally biased region" description="Low complexity" evidence="1">
    <location>
        <begin position="165"/>
        <end position="184"/>
    </location>
</feature>
<dbReference type="InterPro" id="IPR001810">
    <property type="entry name" value="F-box_dom"/>
</dbReference>
<dbReference type="Gene3D" id="1.20.1280.50">
    <property type="match status" value="1"/>
</dbReference>
<feature type="compositionally biased region" description="Low complexity" evidence="1">
    <location>
        <begin position="717"/>
        <end position="730"/>
    </location>
</feature>
<dbReference type="PANTHER" id="PTHR13318">
    <property type="entry name" value="PARTNER OF PAIRED, ISOFORM B-RELATED"/>
    <property type="match status" value="1"/>
</dbReference>
<feature type="region of interest" description="Disordered" evidence="1">
    <location>
        <begin position="376"/>
        <end position="404"/>
    </location>
</feature>
<evidence type="ECO:0000313" key="3">
    <source>
        <dbReference type="EMBL" id="KAF9542824.1"/>
    </source>
</evidence>
<accession>A0A9P6F5E0</accession>
<sequence>MGIAIDFTTTTESTTRSTSLLIPELIYEIERYLEIQDLAAAALVCRAWHEAWSSSLYSTVRCHIRRTSAPLGVLSSSLDPTRKTAFHSFTAAPPTRDNYQGYVQHRYYSLQQQHLHLQHGQHQQYIPPFLNFQKYGRWIRNLEVSNLYCLPSVPLLRSTGGAAVSPHPSSSPSSSSSAFSPASPSLPLPVQDHLSQIQTCWHLTQLDISRTVMSLERLDDLLSSLPRLKVFKFEVVNKTEIATANGLHGVSGGSNGGGGGGSPVSGFRRGYMQQQPSSFLLKKPKQVTLEGLEPEVIRVIAKRLGGQLERLDLVFTVTGRIGLSTFLELLGNCRSTLKSLALTRAEVYQTDYSRERHAAMEISALLASLLGTTSAATTSSSPSTSSTTSSPSSSSSSSSSSPSLPPTLEYLSFNSCAIPDREFEWFLRHAPQLKELNLHDCRLLTKPAVAAILQHSPLLESLSLRSVPYVDADALKQLFETIPRSSSEGATATTAFASHQAAGLHAPGTTATISSGVNESGGVASTSTASKETTGLRLKSIRLAYLRQLNDTVMETIARYQGACLERLSVQWCPHVTDVGILPIFMHCQRLQDLSLYLSKPTLNIFKDLTDEPVNGVTATGAATGTATVLATTTPATATAAAVAVSPAAVKRRLWACASTLERLEVGGQMFVDRIRSSSEHLQPQLYHHLSPNPHHMRSPSGNQDLTLGGLGGTGGTNTTNNGGPAGATNNTAGINNSNVIHDPYSIAHYQGYPMYHLWRYHRLSDPFRELQAQLETLPRLKHLGVQAKGIEHLLRRGFGPNVHIQSLALLNQQGRVWSPEEIREMFEHMPHLRTLVCEKSTIMAGGSQSGGIGGGVVSGGGCGGQLKGVDLLKRQMLMRRILEDHHVELVQSTLSPMTI</sequence>
<organism evidence="3 4">
    <name type="scientific">Mortierella hygrophila</name>
    <dbReference type="NCBI Taxonomy" id="979708"/>
    <lineage>
        <taxon>Eukaryota</taxon>
        <taxon>Fungi</taxon>
        <taxon>Fungi incertae sedis</taxon>
        <taxon>Mucoromycota</taxon>
        <taxon>Mortierellomycotina</taxon>
        <taxon>Mortierellomycetes</taxon>
        <taxon>Mortierellales</taxon>
        <taxon>Mortierellaceae</taxon>
        <taxon>Mortierella</taxon>
    </lineage>
</organism>
<gene>
    <name evidence="3" type="ORF">EC957_001545</name>
</gene>
<feature type="domain" description="F-box" evidence="2">
    <location>
        <begin position="23"/>
        <end position="61"/>
    </location>
</feature>
<feature type="region of interest" description="Disordered" evidence="1">
    <location>
        <begin position="160"/>
        <end position="184"/>
    </location>
</feature>
<protein>
    <recommendedName>
        <fullName evidence="2">F-box domain-containing protein</fullName>
    </recommendedName>
</protein>
<dbReference type="GO" id="GO:0031146">
    <property type="term" value="P:SCF-dependent proteasomal ubiquitin-dependent protein catabolic process"/>
    <property type="evidence" value="ECO:0007669"/>
    <property type="project" value="TreeGrafter"/>
</dbReference>
<keyword evidence="4" id="KW-1185">Reference proteome</keyword>
<dbReference type="GO" id="GO:0019005">
    <property type="term" value="C:SCF ubiquitin ligase complex"/>
    <property type="evidence" value="ECO:0007669"/>
    <property type="project" value="TreeGrafter"/>
</dbReference>
<feature type="region of interest" description="Disordered" evidence="1">
    <location>
        <begin position="691"/>
        <end position="730"/>
    </location>
</feature>
<dbReference type="InterPro" id="IPR032675">
    <property type="entry name" value="LRR_dom_sf"/>
</dbReference>
<name>A0A9P6F5E0_9FUNG</name>
<dbReference type="AlphaFoldDB" id="A0A9P6F5E0"/>